<sequence length="140" mass="14937">MESPSSDCATLGHLHVYPSSVCLSISPTHSSSSSSSSEASSSSSSEASSSSSEASSSSSSEASSSSSSSSLLRSLLLFSYREWITLCQVELTYILCTVFLSTSFISLCFCTIIHLHFQSLFTVIIRSEESRCWAACISHC</sequence>
<name>A0AA85BUE5_9TREM</name>
<dbReference type="AlphaFoldDB" id="A0AA85BUE5"/>
<feature type="compositionally biased region" description="Low complexity" evidence="1">
    <location>
        <begin position="30"/>
        <end position="69"/>
    </location>
</feature>
<dbReference type="WBParaSite" id="SMTH1_76300.1">
    <property type="protein sequence ID" value="SMTH1_76300.1"/>
    <property type="gene ID" value="SMTH1_76300"/>
</dbReference>
<evidence type="ECO:0008006" key="5">
    <source>
        <dbReference type="Google" id="ProtNLM"/>
    </source>
</evidence>
<protein>
    <recommendedName>
        <fullName evidence="5">REJ domain-containing protein</fullName>
    </recommendedName>
</protein>
<keyword evidence="2" id="KW-0472">Membrane</keyword>
<evidence type="ECO:0000313" key="3">
    <source>
        <dbReference type="Proteomes" id="UP000050791"/>
    </source>
</evidence>
<dbReference type="Proteomes" id="UP000050791">
    <property type="component" value="Unassembled WGS sequence"/>
</dbReference>
<keyword evidence="2" id="KW-0812">Transmembrane</keyword>
<organism evidence="3 4">
    <name type="scientific">Schistosoma mattheei</name>
    <dbReference type="NCBI Taxonomy" id="31246"/>
    <lineage>
        <taxon>Eukaryota</taxon>
        <taxon>Metazoa</taxon>
        <taxon>Spiralia</taxon>
        <taxon>Lophotrochozoa</taxon>
        <taxon>Platyhelminthes</taxon>
        <taxon>Trematoda</taxon>
        <taxon>Digenea</taxon>
        <taxon>Strigeidida</taxon>
        <taxon>Schistosomatoidea</taxon>
        <taxon>Schistosomatidae</taxon>
        <taxon>Schistosoma</taxon>
    </lineage>
</organism>
<evidence type="ECO:0000256" key="2">
    <source>
        <dbReference type="SAM" id="Phobius"/>
    </source>
</evidence>
<proteinExistence type="predicted"/>
<feature type="region of interest" description="Disordered" evidence="1">
    <location>
        <begin position="25"/>
        <end position="69"/>
    </location>
</feature>
<evidence type="ECO:0000256" key="1">
    <source>
        <dbReference type="SAM" id="MobiDB-lite"/>
    </source>
</evidence>
<reference evidence="4" key="1">
    <citation type="submission" date="2023-11" db="UniProtKB">
        <authorList>
            <consortium name="WormBaseParasite"/>
        </authorList>
    </citation>
    <scope>IDENTIFICATION</scope>
</reference>
<evidence type="ECO:0000313" key="4">
    <source>
        <dbReference type="WBParaSite" id="SMTH1_76300.1"/>
    </source>
</evidence>
<keyword evidence="2" id="KW-1133">Transmembrane helix</keyword>
<accession>A0AA85BUE5</accession>
<feature type="transmembrane region" description="Helical" evidence="2">
    <location>
        <begin position="91"/>
        <end position="117"/>
    </location>
</feature>